<feature type="transmembrane region" description="Helical" evidence="1">
    <location>
        <begin position="29"/>
        <end position="55"/>
    </location>
</feature>
<name>A0A377JKR7_HAEPA</name>
<keyword evidence="1" id="KW-0812">Transmembrane</keyword>
<reference evidence="2 3" key="1">
    <citation type="submission" date="2018-06" db="EMBL/GenBank/DDBJ databases">
        <authorList>
            <consortium name="Pathogen Informatics"/>
            <person name="Doyle S."/>
        </authorList>
    </citation>
    <scope>NUCLEOTIDE SEQUENCE [LARGE SCALE GENOMIC DNA]</scope>
    <source>
        <strain evidence="2 3">NCTC10672</strain>
    </source>
</reference>
<evidence type="ECO:0000313" key="3">
    <source>
        <dbReference type="Proteomes" id="UP000254186"/>
    </source>
</evidence>
<keyword evidence="1" id="KW-0472">Membrane</keyword>
<proteinExistence type="predicted"/>
<evidence type="ECO:0000313" key="2">
    <source>
        <dbReference type="EMBL" id="STP06311.1"/>
    </source>
</evidence>
<dbReference type="Proteomes" id="UP000254186">
    <property type="component" value="Unassembled WGS sequence"/>
</dbReference>
<dbReference type="AlphaFoldDB" id="A0A377JKR7"/>
<keyword evidence="1" id="KW-1133">Transmembrane helix</keyword>
<sequence length="59" mass="6402">MSKYSKTKLKIHLKEGLEMETNASPIMRGAIAFSIVIVALGLFALCITPLANVLIELAK</sequence>
<protein>
    <submittedName>
        <fullName evidence="2">Uncharacterized protein</fullName>
    </submittedName>
</protein>
<evidence type="ECO:0000256" key="1">
    <source>
        <dbReference type="SAM" id="Phobius"/>
    </source>
</evidence>
<dbReference type="EMBL" id="UGHY01000002">
    <property type="protein sequence ID" value="STP06311.1"/>
    <property type="molecule type" value="Genomic_DNA"/>
</dbReference>
<gene>
    <name evidence="2" type="ORF">NCTC10672_02334</name>
</gene>
<accession>A0A377JKR7</accession>
<organism evidence="2 3">
    <name type="scientific">Haemophilus parainfluenzae</name>
    <dbReference type="NCBI Taxonomy" id="729"/>
    <lineage>
        <taxon>Bacteria</taxon>
        <taxon>Pseudomonadati</taxon>
        <taxon>Pseudomonadota</taxon>
        <taxon>Gammaproteobacteria</taxon>
        <taxon>Pasteurellales</taxon>
        <taxon>Pasteurellaceae</taxon>
        <taxon>Haemophilus</taxon>
    </lineage>
</organism>